<gene>
    <name evidence="3" type="primary">Samd1</name>
    <name evidence="3" type="ORF">T11_8221</name>
</gene>
<proteinExistence type="predicted"/>
<dbReference type="AlphaFoldDB" id="A0A0V1HJU5"/>
<dbReference type="Pfam" id="PF00536">
    <property type="entry name" value="SAM_1"/>
    <property type="match status" value="1"/>
</dbReference>
<dbReference type="SUPFAM" id="SSF47769">
    <property type="entry name" value="SAM/Pointed domain"/>
    <property type="match status" value="1"/>
</dbReference>
<dbReference type="Gene3D" id="1.10.150.50">
    <property type="entry name" value="Transcription Factor, Ets-1"/>
    <property type="match status" value="1"/>
</dbReference>
<accession>A0A0V1HJU5</accession>
<dbReference type="InterPro" id="IPR013761">
    <property type="entry name" value="SAM/pointed_sf"/>
</dbReference>
<feature type="region of interest" description="Disordered" evidence="1">
    <location>
        <begin position="141"/>
        <end position="172"/>
    </location>
</feature>
<feature type="non-terminal residue" evidence="3">
    <location>
        <position position="1"/>
    </location>
</feature>
<comment type="caution">
    <text evidence="3">The sequence shown here is derived from an EMBL/GenBank/DDBJ whole genome shotgun (WGS) entry which is preliminary data.</text>
</comment>
<keyword evidence="4" id="KW-1185">Reference proteome</keyword>
<dbReference type="SMART" id="SM00454">
    <property type="entry name" value="SAM"/>
    <property type="match status" value="1"/>
</dbReference>
<dbReference type="GO" id="GO:0042393">
    <property type="term" value="F:histone binding"/>
    <property type="evidence" value="ECO:0007669"/>
    <property type="project" value="TreeGrafter"/>
</dbReference>
<dbReference type="PANTHER" id="PTHR12247">
    <property type="entry name" value="POLYCOMB GROUP PROTEIN"/>
    <property type="match status" value="1"/>
</dbReference>
<dbReference type="OrthoDB" id="5915109at2759"/>
<dbReference type="GO" id="GO:0003682">
    <property type="term" value="F:chromatin binding"/>
    <property type="evidence" value="ECO:0007669"/>
    <property type="project" value="TreeGrafter"/>
</dbReference>
<dbReference type="InterPro" id="IPR001660">
    <property type="entry name" value="SAM"/>
</dbReference>
<dbReference type="InterPro" id="IPR050548">
    <property type="entry name" value="PcG_chromatin_remod_factors"/>
</dbReference>
<evidence type="ECO:0000259" key="2">
    <source>
        <dbReference type="SMART" id="SM00454"/>
    </source>
</evidence>
<dbReference type="GO" id="GO:0045892">
    <property type="term" value="P:negative regulation of DNA-templated transcription"/>
    <property type="evidence" value="ECO:0007669"/>
    <property type="project" value="TreeGrafter"/>
</dbReference>
<dbReference type="EMBL" id="JYDP01000058">
    <property type="protein sequence ID" value="KRZ10591.1"/>
    <property type="molecule type" value="Genomic_DNA"/>
</dbReference>
<feature type="domain" description="SAM" evidence="2">
    <location>
        <begin position="214"/>
        <end position="280"/>
    </location>
</feature>
<dbReference type="GO" id="GO:0005634">
    <property type="term" value="C:nucleus"/>
    <property type="evidence" value="ECO:0007669"/>
    <property type="project" value="TreeGrafter"/>
</dbReference>
<evidence type="ECO:0000313" key="4">
    <source>
        <dbReference type="Proteomes" id="UP000055024"/>
    </source>
</evidence>
<sequence>LIVHQCLTFSAFYSFEIGWIMSRKRKYYSTPVVKKMSNLNNSNVSTEEDGNTVVQVEGDSCRRRRGNAGAVYAMVHKLTDPTGGSYPNGVSPKQILDSLNFVREGDNRITRNQVQLELSRGVNAGRYVHLAPGIYKTVHNEKRSQISNKQATPQTGRKEEASASVSEEASKAQMNVVASPSPSLVPPPKFEKDEFGLPTLRYDPVLVEAAKTDVQAWSVVQVRQFIEKLGFHKEAEHFEREFIDGCALLLLGKNEYLYSLQLNAGQALKIYRRVCTLRAMISGNP</sequence>
<dbReference type="PANTHER" id="PTHR12247:SF139">
    <property type="entry name" value="ATHERIN-RELATED"/>
    <property type="match status" value="1"/>
</dbReference>
<evidence type="ECO:0000256" key="1">
    <source>
        <dbReference type="SAM" id="MobiDB-lite"/>
    </source>
</evidence>
<reference evidence="3 4" key="1">
    <citation type="submission" date="2015-01" db="EMBL/GenBank/DDBJ databases">
        <title>Evolution of Trichinella species and genotypes.</title>
        <authorList>
            <person name="Korhonen P.K."/>
            <person name="Edoardo P."/>
            <person name="Giuseppe L.R."/>
            <person name="Gasser R.B."/>
        </authorList>
    </citation>
    <scope>NUCLEOTIDE SEQUENCE [LARGE SCALE GENOMIC DNA]</scope>
    <source>
        <strain evidence="3">ISS1029</strain>
    </source>
</reference>
<protein>
    <submittedName>
        <fullName evidence="3">Atherin</fullName>
    </submittedName>
</protein>
<evidence type="ECO:0000313" key="3">
    <source>
        <dbReference type="EMBL" id="KRZ10591.1"/>
    </source>
</evidence>
<feature type="compositionally biased region" description="Polar residues" evidence="1">
    <location>
        <begin position="145"/>
        <end position="155"/>
    </location>
</feature>
<name>A0A0V1HJU5_9BILA</name>
<organism evidence="3 4">
    <name type="scientific">Trichinella zimbabwensis</name>
    <dbReference type="NCBI Taxonomy" id="268475"/>
    <lineage>
        <taxon>Eukaryota</taxon>
        <taxon>Metazoa</taxon>
        <taxon>Ecdysozoa</taxon>
        <taxon>Nematoda</taxon>
        <taxon>Enoplea</taxon>
        <taxon>Dorylaimia</taxon>
        <taxon>Trichinellida</taxon>
        <taxon>Trichinellidae</taxon>
        <taxon>Trichinella</taxon>
    </lineage>
</organism>
<dbReference type="Proteomes" id="UP000055024">
    <property type="component" value="Unassembled WGS sequence"/>
</dbReference>